<dbReference type="InterPro" id="IPR022657">
    <property type="entry name" value="De-COase2_CS"/>
</dbReference>
<evidence type="ECO:0000256" key="9">
    <source>
        <dbReference type="ARBA" id="ARBA00049127"/>
    </source>
</evidence>
<dbReference type="CDD" id="cd00622">
    <property type="entry name" value="PLPDE_III_ODC"/>
    <property type="match status" value="1"/>
</dbReference>
<name>A0A8P4GBD2_DICLA</name>
<sequence length="496" mass="55550">MNILSPENCDIEILDNGRTINDFIDNKIQELGSKPFYVANLDDMVKKHLRWLTALPRVKPFYALKCNSSPAVLRTMIALGTGFDCASKGEIQLALSLGVAPDKIIYAHTTKARSHIKYARTHGVNMMTFDSEDELVKISFCHPTARLVLRIAVDDTCSVIRLSSKFGARLGTVDKLLGRARELDLDVIGVSFHVGSGCTESSAFKQAIADARHVFDIALGFQMTLLDIGGGFPGRNDFKVTFEEVSEVINGALDEYFPSDSEVEIIAEPGRYYVESSFTLAANVIAKRVILDDTEHSEIVENSRDRTMMYYLNDGLYGFIFQCLCSMQAVKSSEQKYQSIIWGPTCDSTDKLSDDYWLPELHVGDWLLIDNSGAYTVSLCTEYCGFERTRIYPVVTRNTLSSELLCVTLAWHLGRRVAFPLKHLGPSGIHHLVNCYVWTLTPATVWPFPEAPWPQQNTLPSELLCVGFAVWLFPMSTSSHEGIYYLAKYYPGTFPM</sequence>
<dbReference type="PROSITE" id="PS00879">
    <property type="entry name" value="ODR_DC_2_2"/>
    <property type="match status" value="1"/>
</dbReference>
<dbReference type="SUPFAM" id="SSF51419">
    <property type="entry name" value="PLP-binding barrel"/>
    <property type="match status" value="1"/>
</dbReference>
<comment type="similarity">
    <text evidence="2">Belongs to the Orn/Lys/Arg decarboxylase class-II family.</text>
</comment>
<dbReference type="Pfam" id="PF02784">
    <property type="entry name" value="Orn_Arg_deC_N"/>
    <property type="match status" value="1"/>
</dbReference>
<evidence type="ECO:0000256" key="10">
    <source>
        <dbReference type="PIRSR" id="PIRSR600183-50"/>
    </source>
</evidence>
<feature type="domain" description="Orn/DAP/Arg decarboxylase 2 N-terminal" evidence="11">
    <location>
        <begin position="42"/>
        <end position="274"/>
    </location>
</feature>
<dbReference type="InterPro" id="IPR002433">
    <property type="entry name" value="Orn_de-COase"/>
</dbReference>
<feature type="modified residue" description="N6-(pyridoxal phosphate)lysine" evidence="10">
    <location>
        <position position="65"/>
    </location>
</feature>
<dbReference type="GO" id="GO:0005737">
    <property type="term" value="C:cytoplasm"/>
    <property type="evidence" value="ECO:0007669"/>
    <property type="project" value="TreeGrafter"/>
</dbReference>
<keyword evidence="5" id="KW-0456">Lyase</keyword>
<reference evidence="12" key="1">
    <citation type="submission" date="2025-08" db="UniProtKB">
        <authorList>
            <consortium name="Ensembl"/>
        </authorList>
    </citation>
    <scope>IDENTIFICATION</scope>
</reference>
<dbReference type="Ensembl" id="ENSDLAT00005080159.1">
    <property type="protein sequence ID" value="ENSDLAP00005074082.1"/>
    <property type="gene ID" value="ENSDLAG00005031707.1"/>
</dbReference>
<evidence type="ECO:0000259" key="11">
    <source>
        <dbReference type="Pfam" id="PF02784"/>
    </source>
</evidence>
<evidence type="ECO:0000256" key="7">
    <source>
        <dbReference type="ARBA" id="ARBA00034138"/>
    </source>
</evidence>
<dbReference type="PRINTS" id="PR01179">
    <property type="entry name" value="ODADCRBXLASE"/>
</dbReference>
<evidence type="ECO:0000256" key="4">
    <source>
        <dbReference type="ARBA" id="ARBA00023115"/>
    </source>
</evidence>
<dbReference type="AlphaFoldDB" id="A0A8P4GBD2"/>
<dbReference type="InterPro" id="IPR000183">
    <property type="entry name" value="Orn/DAP/Arg_de-COase"/>
</dbReference>
<proteinExistence type="inferred from homology"/>
<evidence type="ECO:0000256" key="2">
    <source>
        <dbReference type="ARBA" id="ARBA00008872"/>
    </source>
</evidence>
<feature type="active site" description="Proton donor" evidence="10">
    <location>
        <position position="346"/>
    </location>
</feature>
<comment type="pathway">
    <text evidence="6">Amine and polyamine biosynthesis; putrescine biosynthesis via L-ornithine pathway; putrescine from L-ornithine: step 1/1.</text>
</comment>
<evidence type="ECO:0000256" key="6">
    <source>
        <dbReference type="ARBA" id="ARBA00034115"/>
    </source>
</evidence>
<dbReference type="PANTHER" id="PTHR11482">
    <property type="entry name" value="ARGININE/DIAMINOPIMELATE/ORNITHINE DECARBOXYLASE"/>
    <property type="match status" value="1"/>
</dbReference>
<dbReference type="Gene3D" id="2.40.37.10">
    <property type="entry name" value="Lyase, Ornithine Decarboxylase, Chain A, domain 1"/>
    <property type="match status" value="1"/>
</dbReference>
<accession>A0A8P4GBD2</accession>
<evidence type="ECO:0000256" key="5">
    <source>
        <dbReference type="ARBA" id="ARBA00023239"/>
    </source>
</evidence>
<protein>
    <recommendedName>
        <fullName evidence="7">ornithine decarboxylase</fullName>
        <ecNumber evidence="7">4.1.1.17</ecNumber>
    </recommendedName>
</protein>
<dbReference type="GeneTree" id="ENSGT00950000182995"/>
<evidence type="ECO:0000256" key="8">
    <source>
        <dbReference type="ARBA" id="ARBA00046672"/>
    </source>
</evidence>
<dbReference type="InterPro" id="IPR022644">
    <property type="entry name" value="De-COase2_N"/>
</dbReference>
<dbReference type="Gene3D" id="3.20.20.10">
    <property type="entry name" value="Alanine racemase"/>
    <property type="match status" value="1"/>
</dbReference>
<dbReference type="PROSITE" id="PS00878">
    <property type="entry name" value="ODR_DC_2_1"/>
    <property type="match status" value="1"/>
</dbReference>
<comment type="cofactor">
    <cofactor evidence="1 10">
        <name>pyridoxal 5'-phosphate</name>
        <dbReference type="ChEBI" id="CHEBI:597326"/>
    </cofactor>
</comment>
<comment type="subunit">
    <text evidence="8">Homodimer. Only the dimer is catalytically active, as the active sites are constructed of residues from both monomers.</text>
</comment>
<evidence type="ECO:0000313" key="12">
    <source>
        <dbReference type="Ensembl" id="ENSDLAP00005074082.1"/>
    </source>
</evidence>
<comment type="catalytic activity">
    <reaction evidence="9">
        <text>L-ornithine + H(+) = putrescine + CO2</text>
        <dbReference type="Rhea" id="RHEA:22964"/>
        <dbReference type="ChEBI" id="CHEBI:15378"/>
        <dbReference type="ChEBI" id="CHEBI:16526"/>
        <dbReference type="ChEBI" id="CHEBI:46911"/>
        <dbReference type="ChEBI" id="CHEBI:326268"/>
        <dbReference type="EC" id="4.1.1.17"/>
    </reaction>
</comment>
<keyword evidence="4" id="KW-0620">Polyamine biosynthesis</keyword>
<reference evidence="12" key="2">
    <citation type="submission" date="2025-09" db="UniProtKB">
        <authorList>
            <consortium name="Ensembl"/>
        </authorList>
    </citation>
    <scope>IDENTIFICATION</scope>
</reference>
<keyword evidence="13" id="KW-1185">Reference proteome</keyword>
<evidence type="ECO:0000313" key="13">
    <source>
        <dbReference type="Proteomes" id="UP000694389"/>
    </source>
</evidence>
<dbReference type="InterPro" id="IPR029066">
    <property type="entry name" value="PLP-binding_barrel"/>
</dbReference>
<dbReference type="EC" id="4.1.1.17" evidence="7"/>
<keyword evidence="3 10" id="KW-0663">Pyridoxal phosphate</keyword>
<dbReference type="InterPro" id="IPR022653">
    <property type="entry name" value="De-COase2_pyr-phos_BS"/>
</dbReference>
<dbReference type="GO" id="GO:0033387">
    <property type="term" value="P:putrescine biosynthetic process from arginine, via ornithine"/>
    <property type="evidence" value="ECO:0007669"/>
    <property type="project" value="TreeGrafter"/>
</dbReference>
<dbReference type="SUPFAM" id="SSF50621">
    <property type="entry name" value="Alanine racemase C-terminal domain-like"/>
    <property type="match status" value="1"/>
</dbReference>
<evidence type="ECO:0000256" key="3">
    <source>
        <dbReference type="ARBA" id="ARBA00022898"/>
    </source>
</evidence>
<dbReference type="PANTHER" id="PTHR11482:SF6">
    <property type="entry name" value="ORNITHINE DECARBOXYLASE 1-RELATED"/>
    <property type="match status" value="1"/>
</dbReference>
<evidence type="ECO:0000256" key="1">
    <source>
        <dbReference type="ARBA" id="ARBA00001933"/>
    </source>
</evidence>
<dbReference type="PRINTS" id="PR01182">
    <property type="entry name" value="ORNDCRBXLASE"/>
</dbReference>
<dbReference type="Proteomes" id="UP000694389">
    <property type="component" value="Unassembled WGS sequence"/>
</dbReference>
<dbReference type="InterPro" id="IPR009006">
    <property type="entry name" value="Ala_racemase/Decarboxylase_C"/>
</dbReference>
<organism evidence="12 13">
    <name type="scientific">Dicentrarchus labrax</name>
    <name type="common">European seabass</name>
    <name type="synonym">Morone labrax</name>
    <dbReference type="NCBI Taxonomy" id="13489"/>
    <lineage>
        <taxon>Eukaryota</taxon>
        <taxon>Metazoa</taxon>
        <taxon>Chordata</taxon>
        <taxon>Craniata</taxon>
        <taxon>Vertebrata</taxon>
        <taxon>Euteleostomi</taxon>
        <taxon>Actinopterygii</taxon>
        <taxon>Neopterygii</taxon>
        <taxon>Teleostei</taxon>
        <taxon>Neoteleostei</taxon>
        <taxon>Acanthomorphata</taxon>
        <taxon>Eupercaria</taxon>
        <taxon>Moronidae</taxon>
        <taxon>Dicentrarchus</taxon>
    </lineage>
</organism>
<dbReference type="GO" id="GO:0004586">
    <property type="term" value="F:ornithine decarboxylase activity"/>
    <property type="evidence" value="ECO:0007669"/>
    <property type="project" value="UniProtKB-EC"/>
</dbReference>